<dbReference type="Gene3D" id="3.30.930.10">
    <property type="entry name" value="Bira Bifunctional Protein, Domain 2"/>
    <property type="match status" value="1"/>
</dbReference>
<organism evidence="2 3">
    <name type="scientific">candidate division TA06 bacterium</name>
    <dbReference type="NCBI Taxonomy" id="2250710"/>
    <lineage>
        <taxon>Bacteria</taxon>
        <taxon>Bacteria division TA06</taxon>
    </lineage>
</organism>
<dbReference type="CDD" id="cd16443">
    <property type="entry name" value="LplA"/>
    <property type="match status" value="1"/>
</dbReference>
<dbReference type="InterPro" id="IPR002829">
    <property type="entry name" value="DUF116"/>
</dbReference>
<dbReference type="AlphaFoldDB" id="A0A523UUY1"/>
<dbReference type="InterPro" id="IPR050664">
    <property type="entry name" value="Octanoyltrans_LipM/LipL"/>
</dbReference>
<feature type="domain" description="BPL/LPL catalytic" evidence="1">
    <location>
        <begin position="31"/>
        <end position="224"/>
    </location>
</feature>
<dbReference type="InterPro" id="IPR004143">
    <property type="entry name" value="BPL_LPL_catalytic"/>
</dbReference>
<sequence length="535" mass="59899">MREWRLLDTGVRPASENMALDEAVLKARSEGAVPNTVRFLQFFPEAVLVGWHQGVAEEVRVEYCQREGLDINRRITGGGAILFDRSGLGWELIASKHDLGMSVATEELFEKVCQAAIEGLRELGVAASFRPRNDIEVDGRKISGTGGTEEGSAFLFQGTLLVDFDVEKMIRALRIPTEKLKDKELESAKERVTCLRELLGTVPDISIIKEKIAEGFEKVFNVKLKTSPLTSYEENLFSRKLPLFKSDKWVYKVRTSILGEDTARAAYKGEGGLIRASLKLDLRTKRIKSALITGDFFAFPKRTIYDLEARLKDSPADVDAATSTVLQFFQDTKPEIPGLSPQEFAGVIARALHKVDYSEYGLSLDEANSITTVCSNFEEMAKKEMPFLLLPYCSKLPECEFRYKNECIECGDCTVGDGYTLAKEFGMDAITIVSFEDLVETLERLKAEGVEAFVGCCCEAFYIKHSEDFERIGLPGILMDIDNNTCYDLGREKEAYLGRFESQTNLNLSLLEKILVLLNSKRSLVRVRNESTSGM</sequence>
<dbReference type="EMBL" id="SOJN01000055">
    <property type="protein sequence ID" value="TET46366.1"/>
    <property type="molecule type" value="Genomic_DNA"/>
</dbReference>
<reference evidence="2 3" key="1">
    <citation type="submission" date="2019-03" db="EMBL/GenBank/DDBJ databases">
        <title>Metabolic potential of uncultured bacteria and archaea associated with petroleum seepage in deep-sea sediments.</title>
        <authorList>
            <person name="Dong X."/>
            <person name="Hubert C."/>
        </authorList>
    </citation>
    <scope>NUCLEOTIDE SEQUENCE [LARGE SCALE GENOMIC DNA]</scope>
    <source>
        <strain evidence="2">E44_bin18</strain>
    </source>
</reference>
<dbReference type="Pfam" id="PF21948">
    <property type="entry name" value="LplA-B_cat"/>
    <property type="match status" value="1"/>
</dbReference>
<dbReference type="Gene3D" id="3.30.390.50">
    <property type="entry name" value="CO dehydrogenase flavoprotein, C-terminal domain"/>
    <property type="match status" value="1"/>
</dbReference>
<evidence type="ECO:0000313" key="3">
    <source>
        <dbReference type="Proteomes" id="UP000315525"/>
    </source>
</evidence>
<dbReference type="InterPro" id="IPR045864">
    <property type="entry name" value="aa-tRNA-synth_II/BPL/LPL"/>
</dbReference>
<dbReference type="SUPFAM" id="SSF55681">
    <property type="entry name" value="Class II aaRS and biotin synthetases"/>
    <property type="match status" value="1"/>
</dbReference>
<accession>A0A523UUY1</accession>
<gene>
    <name evidence="2" type="ORF">E3J62_04445</name>
</gene>
<dbReference type="PANTHER" id="PTHR43679:SF2">
    <property type="entry name" value="OCTANOYL-[GCVH]:PROTEIN N-OCTANOYLTRANSFERASE"/>
    <property type="match status" value="1"/>
</dbReference>
<dbReference type="Proteomes" id="UP000315525">
    <property type="component" value="Unassembled WGS sequence"/>
</dbReference>
<dbReference type="PROSITE" id="PS51733">
    <property type="entry name" value="BPL_LPL_CATALYTIC"/>
    <property type="match status" value="1"/>
</dbReference>
<evidence type="ECO:0000313" key="2">
    <source>
        <dbReference type="EMBL" id="TET46366.1"/>
    </source>
</evidence>
<evidence type="ECO:0000259" key="1">
    <source>
        <dbReference type="PROSITE" id="PS51733"/>
    </source>
</evidence>
<dbReference type="PANTHER" id="PTHR43679">
    <property type="entry name" value="OCTANOYLTRANSFERASE LIPM-RELATED"/>
    <property type="match status" value="1"/>
</dbReference>
<proteinExistence type="predicted"/>
<dbReference type="Pfam" id="PF01976">
    <property type="entry name" value="DUF116"/>
    <property type="match status" value="1"/>
</dbReference>
<protein>
    <submittedName>
        <fullName evidence="2">DUF116 domain-containing protein</fullName>
    </submittedName>
</protein>
<name>A0A523UUY1_UNCT6</name>
<comment type="caution">
    <text evidence="2">The sequence shown here is derived from an EMBL/GenBank/DDBJ whole genome shotgun (WGS) entry which is preliminary data.</text>
</comment>